<name>A0AAV8Z8G5_9CUCU</name>
<protein>
    <submittedName>
        <fullName evidence="2">Uncharacterized protein</fullName>
    </submittedName>
</protein>
<dbReference type="Proteomes" id="UP001162162">
    <property type="component" value="Unassembled WGS sequence"/>
</dbReference>
<reference evidence="2" key="1">
    <citation type="journal article" date="2023" name="Insect Mol. Biol.">
        <title>Genome sequencing provides insights into the evolution of gene families encoding plant cell wall-degrading enzymes in longhorned beetles.</title>
        <authorList>
            <person name="Shin N.R."/>
            <person name="Okamura Y."/>
            <person name="Kirsch R."/>
            <person name="Pauchet Y."/>
        </authorList>
    </citation>
    <scope>NUCLEOTIDE SEQUENCE</scope>
    <source>
        <strain evidence="2">AMC_N1</strain>
    </source>
</reference>
<keyword evidence="3" id="KW-1185">Reference proteome</keyword>
<evidence type="ECO:0000313" key="3">
    <source>
        <dbReference type="Proteomes" id="UP001162162"/>
    </source>
</evidence>
<sequence length="106" mass="12199">MTSIFDNRTQVSGNGRQNLLGNELLFIIPVMVKDEYLPKMSLTPANVITNEATKRSAIAREARKRLPIRRRPRSVYIATHTRMFPATERNISSDRNVPAKEKHTMY</sequence>
<evidence type="ECO:0000256" key="1">
    <source>
        <dbReference type="SAM" id="MobiDB-lite"/>
    </source>
</evidence>
<feature type="compositionally biased region" description="Basic and acidic residues" evidence="1">
    <location>
        <begin position="97"/>
        <end position="106"/>
    </location>
</feature>
<comment type="caution">
    <text evidence="2">The sequence shown here is derived from an EMBL/GenBank/DDBJ whole genome shotgun (WGS) entry which is preliminary data.</text>
</comment>
<dbReference type="AlphaFoldDB" id="A0AAV8Z8G5"/>
<dbReference type="EMBL" id="JAPWTK010000011">
    <property type="protein sequence ID" value="KAJ8959831.1"/>
    <property type="molecule type" value="Genomic_DNA"/>
</dbReference>
<feature type="region of interest" description="Disordered" evidence="1">
    <location>
        <begin position="87"/>
        <end position="106"/>
    </location>
</feature>
<evidence type="ECO:0000313" key="2">
    <source>
        <dbReference type="EMBL" id="KAJ8959831.1"/>
    </source>
</evidence>
<accession>A0AAV8Z8G5</accession>
<organism evidence="2 3">
    <name type="scientific">Aromia moschata</name>
    <dbReference type="NCBI Taxonomy" id="1265417"/>
    <lineage>
        <taxon>Eukaryota</taxon>
        <taxon>Metazoa</taxon>
        <taxon>Ecdysozoa</taxon>
        <taxon>Arthropoda</taxon>
        <taxon>Hexapoda</taxon>
        <taxon>Insecta</taxon>
        <taxon>Pterygota</taxon>
        <taxon>Neoptera</taxon>
        <taxon>Endopterygota</taxon>
        <taxon>Coleoptera</taxon>
        <taxon>Polyphaga</taxon>
        <taxon>Cucujiformia</taxon>
        <taxon>Chrysomeloidea</taxon>
        <taxon>Cerambycidae</taxon>
        <taxon>Cerambycinae</taxon>
        <taxon>Callichromatini</taxon>
        <taxon>Aromia</taxon>
    </lineage>
</organism>
<gene>
    <name evidence="2" type="ORF">NQ318_011564</name>
</gene>
<proteinExistence type="predicted"/>